<proteinExistence type="predicted"/>
<keyword evidence="2" id="KW-1185">Reference proteome</keyword>
<dbReference type="AlphaFoldDB" id="A0A437MF63"/>
<evidence type="ECO:0000313" key="2">
    <source>
        <dbReference type="Proteomes" id="UP000282957"/>
    </source>
</evidence>
<comment type="caution">
    <text evidence="1">The sequence shown here is derived from an EMBL/GenBank/DDBJ whole genome shotgun (WGS) entry which is preliminary data.</text>
</comment>
<name>A0A437MF63_9PROT</name>
<reference evidence="1 2" key="1">
    <citation type="submission" date="2019-01" db="EMBL/GenBank/DDBJ databases">
        <authorList>
            <person name="Chen W.-M."/>
        </authorList>
    </citation>
    <scope>NUCLEOTIDE SEQUENCE [LARGE SCALE GENOMIC DNA]</scope>
    <source>
        <strain evidence="1 2">CCP-6</strain>
    </source>
</reference>
<dbReference type="EMBL" id="SACL01000004">
    <property type="protein sequence ID" value="RVT96259.1"/>
    <property type="molecule type" value="Genomic_DNA"/>
</dbReference>
<evidence type="ECO:0000313" key="1">
    <source>
        <dbReference type="EMBL" id="RVT96259.1"/>
    </source>
</evidence>
<sequence>MPEMTQQVRPAWGATVSQPATYDLVFDPERGLTESFFLHDQEGRPLDLEGASAEMRISDQAGIPLLTLTVGGGLTIETGRSRLSIGLGPSAASGLRPGIQRYELNLALRSGDRPLLAGRLLVREGA</sequence>
<gene>
    <name evidence="1" type="ORF">EOD42_14195</name>
</gene>
<accession>A0A437MF63</accession>
<organism evidence="1 2">
    <name type="scientific">Rhodovarius crocodyli</name>
    <dbReference type="NCBI Taxonomy" id="1979269"/>
    <lineage>
        <taxon>Bacteria</taxon>
        <taxon>Pseudomonadati</taxon>
        <taxon>Pseudomonadota</taxon>
        <taxon>Alphaproteobacteria</taxon>
        <taxon>Acetobacterales</taxon>
        <taxon>Roseomonadaceae</taxon>
        <taxon>Rhodovarius</taxon>
    </lineage>
</organism>
<dbReference type="Proteomes" id="UP000282957">
    <property type="component" value="Unassembled WGS sequence"/>
</dbReference>
<protein>
    <submittedName>
        <fullName evidence="1">Uncharacterized protein</fullName>
    </submittedName>
</protein>